<accession>A0A1G6UZJ8</accession>
<evidence type="ECO:0000313" key="3">
    <source>
        <dbReference type="Proteomes" id="UP000199344"/>
    </source>
</evidence>
<organism evidence="2 3">
    <name type="scientific">Paracoccus isoporae</name>
    <dbReference type="NCBI Taxonomy" id="591205"/>
    <lineage>
        <taxon>Bacteria</taxon>
        <taxon>Pseudomonadati</taxon>
        <taxon>Pseudomonadota</taxon>
        <taxon>Alphaproteobacteria</taxon>
        <taxon>Rhodobacterales</taxon>
        <taxon>Paracoccaceae</taxon>
        <taxon>Paracoccus</taxon>
    </lineage>
</organism>
<gene>
    <name evidence="2" type="ORF">SAMN05421538_101668</name>
</gene>
<dbReference type="RefSeq" id="WP_090520776.1">
    <property type="nucleotide sequence ID" value="NZ_FNAH01000001.1"/>
</dbReference>
<protein>
    <recommendedName>
        <fullName evidence="4">Inner membrane protein</fullName>
    </recommendedName>
</protein>
<dbReference type="PROSITE" id="PS51257">
    <property type="entry name" value="PROKAR_LIPOPROTEIN"/>
    <property type="match status" value="1"/>
</dbReference>
<name>A0A1G6UZJ8_9RHOB</name>
<feature type="transmembrane region" description="Helical" evidence="1">
    <location>
        <begin position="71"/>
        <end position="90"/>
    </location>
</feature>
<proteinExistence type="predicted"/>
<dbReference type="PIRSF" id="PIRSF016789">
    <property type="entry name" value="DUF454"/>
    <property type="match status" value="1"/>
</dbReference>
<dbReference type="OrthoDB" id="9816293at2"/>
<keyword evidence="1" id="KW-0472">Membrane</keyword>
<dbReference type="GO" id="GO:0005886">
    <property type="term" value="C:plasma membrane"/>
    <property type="evidence" value="ECO:0007669"/>
    <property type="project" value="TreeGrafter"/>
</dbReference>
<dbReference type="PANTHER" id="PTHR35813">
    <property type="entry name" value="INNER MEMBRANE PROTEIN YBAN"/>
    <property type="match status" value="1"/>
</dbReference>
<evidence type="ECO:0000313" key="2">
    <source>
        <dbReference type="EMBL" id="SDD46713.1"/>
    </source>
</evidence>
<dbReference type="Pfam" id="PF04304">
    <property type="entry name" value="DUF454"/>
    <property type="match status" value="1"/>
</dbReference>
<dbReference type="STRING" id="591205.SAMN05421538_101668"/>
<evidence type="ECO:0000256" key="1">
    <source>
        <dbReference type="SAM" id="Phobius"/>
    </source>
</evidence>
<dbReference type="Proteomes" id="UP000199344">
    <property type="component" value="Unassembled WGS sequence"/>
</dbReference>
<keyword evidence="1" id="KW-0812">Transmembrane</keyword>
<reference evidence="2 3" key="1">
    <citation type="submission" date="2016-10" db="EMBL/GenBank/DDBJ databases">
        <authorList>
            <person name="de Groot N.N."/>
        </authorList>
    </citation>
    <scope>NUCLEOTIDE SEQUENCE [LARGE SCALE GENOMIC DNA]</scope>
    <source>
        <strain evidence="2 3">DSM 22220</strain>
    </source>
</reference>
<dbReference type="InterPro" id="IPR007401">
    <property type="entry name" value="DUF454"/>
</dbReference>
<keyword evidence="1" id="KW-1133">Transmembrane helix</keyword>
<sequence>MRWLYLAIGWIAVACATVGAFLPILPTVPFLLVALWAFSRSSDRLRRRLLADPVFGPDIRRWQERGAIRRPAKILAVLAMAASVGIATFLGLPVMAIAVQALLLTAVAGFIVTRPEA</sequence>
<dbReference type="EMBL" id="FNAH01000001">
    <property type="protein sequence ID" value="SDD46713.1"/>
    <property type="molecule type" value="Genomic_DNA"/>
</dbReference>
<evidence type="ECO:0008006" key="4">
    <source>
        <dbReference type="Google" id="ProtNLM"/>
    </source>
</evidence>
<dbReference type="AlphaFoldDB" id="A0A1G6UZJ8"/>
<keyword evidence="3" id="KW-1185">Reference proteome</keyword>
<dbReference type="PANTHER" id="PTHR35813:SF1">
    <property type="entry name" value="INNER MEMBRANE PROTEIN YBAN"/>
    <property type="match status" value="1"/>
</dbReference>
<feature type="transmembrane region" description="Helical" evidence="1">
    <location>
        <begin position="6"/>
        <end position="38"/>
    </location>
</feature>